<protein>
    <submittedName>
        <fullName evidence="3">Uncharacterized protein</fullName>
    </submittedName>
</protein>
<sequence length="214" mass="22592">MRHHLTSIATFSFLHKSRTLHCSQRQSIGQLQRNFMASLNRPMMPYSYSHYPSSSSVQHPGRSVPDDGPGSFGPVLVVMAVISFLAVAACVAGRLCGRASPMPSRGNSSGQQSAEADKGAAKHLEVMRPLPSSRATVHDVDDALEIRMVPQKPGAGSEAGGAGGIRLQALPLPPRQLGAPRQCPAAAAAVVGARQVHPLYGRGASSFAPAQQRR</sequence>
<feature type="compositionally biased region" description="Polar residues" evidence="1">
    <location>
        <begin position="105"/>
        <end position="114"/>
    </location>
</feature>
<evidence type="ECO:0000313" key="4">
    <source>
        <dbReference type="Proteomes" id="UP000823388"/>
    </source>
</evidence>
<keyword evidence="2" id="KW-0472">Membrane</keyword>
<dbReference type="PANTHER" id="PTHR33429">
    <property type="entry name" value="OS02G0708000 PROTEIN-RELATED"/>
    <property type="match status" value="1"/>
</dbReference>
<evidence type="ECO:0000256" key="2">
    <source>
        <dbReference type="SAM" id="Phobius"/>
    </source>
</evidence>
<reference evidence="3" key="1">
    <citation type="submission" date="2020-05" db="EMBL/GenBank/DDBJ databases">
        <title>WGS assembly of Panicum virgatum.</title>
        <authorList>
            <person name="Lovell J.T."/>
            <person name="Jenkins J."/>
            <person name="Shu S."/>
            <person name="Juenger T.E."/>
            <person name="Schmutz J."/>
        </authorList>
    </citation>
    <scope>NUCLEOTIDE SEQUENCE</scope>
    <source>
        <strain evidence="3">AP13</strain>
    </source>
</reference>
<evidence type="ECO:0000313" key="3">
    <source>
        <dbReference type="EMBL" id="KAG2605564.1"/>
    </source>
</evidence>
<accession>A0A8T0T8Q4</accession>
<feature type="transmembrane region" description="Helical" evidence="2">
    <location>
        <begin position="72"/>
        <end position="95"/>
    </location>
</feature>
<name>A0A8T0T8Q4_PANVG</name>
<organism evidence="3 4">
    <name type="scientific">Panicum virgatum</name>
    <name type="common">Blackwell switchgrass</name>
    <dbReference type="NCBI Taxonomy" id="38727"/>
    <lineage>
        <taxon>Eukaryota</taxon>
        <taxon>Viridiplantae</taxon>
        <taxon>Streptophyta</taxon>
        <taxon>Embryophyta</taxon>
        <taxon>Tracheophyta</taxon>
        <taxon>Spermatophyta</taxon>
        <taxon>Magnoliopsida</taxon>
        <taxon>Liliopsida</taxon>
        <taxon>Poales</taxon>
        <taxon>Poaceae</taxon>
        <taxon>PACMAD clade</taxon>
        <taxon>Panicoideae</taxon>
        <taxon>Panicodae</taxon>
        <taxon>Paniceae</taxon>
        <taxon>Panicinae</taxon>
        <taxon>Panicum</taxon>
        <taxon>Panicum sect. Hiantes</taxon>
    </lineage>
</organism>
<dbReference type="Proteomes" id="UP000823388">
    <property type="component" value="Chromosome 4N"/>
</dbReference>
<comment type="caution">
    <text evidence="3">The sequence shown here is derived from an EMBL/GenBank/DDBJ whole genome shotgun (WGS) entry which is preliminary data.</text>
</comment>
<keyword evidence="2" id="KW-0812">Transmembrane</keyword>
<dbReference type="PANTHER" id="PTHR33429:SF42">
    <property type="entry name" value="OS06G0481900 PROTEIN"/>
    <property type="match status" value="1"/>
</dbReference>
<dbReference type="EMBL" id="CM029044">
    <property type="protein sequence ID" value="KAG2605564.1"/>
    <property type="molecule type" value="Genomic_DNA"/>
</dbReference>
<feature type="region of interest" description="Disordered" evidence="1">
    <location>
        <begin position="101"/>
        <end position="121"/>
    </location>
</feature>
<keyword evidence="2" id="KW-1133">Transmembrane helix</keyword>
<dbReference type="AlphaFoldDB" id="A0A8T0T8Q4"/>
<gene>
    <name evidence="3" type="ORF">PVAP13_4NG080900</name>
</gene>
<keyword evidence="4" id="KW-1185">Reference proteome</keyword>
<proteinExistence type="predicted"/>
<evidence type="ECO:0000256" key="1">
    <source>
        <dbReference type="SAM" id="MobiDB-lite"/>
    </source>
</evidence>